<organism evidence="1 2">
    <name type="scientific">Trifolium pratense</name>
    <name type="common">Red clover</name>
    <dbReference type="NCBI Taxonomy" id="57577"/>
    <lineage>
        <taxon>Eukaryota</taxon>
        <taxon>Viridiplantae</taxon>
        <taxon>Streptophyta</taxon>
        <taxon>Embryophyta</taxon>
        <taxon>Tracheophyta</taxon>
        <taxon>Spermatophyta</taxon>
        <taxon>Magnoliopsida</taxon>
        <taxon>eudicotyledons</taxon>
        <taxon>Gunneridae</taxon>
        <taxon>Pentapetalae</taxon>
        <taxon>rosids</taxon>
        <taxon>fabids</taxon>
        <taxon>Fabales</taxon>
        <taxon>Fabaceae</taxon>
        <taxon>Papilionoideae</taxon>
        <taxon>50 kb inversion clade</taxon>
        <taxon>NPAAA clade</taxon>
        <taxon>Hologalegina</taxon>
        <taxon>IRL clade</taxon>
        <taxon>Trifolieae</taxon>
        <taxon>Trifolium</taxon>
    </lineage>
</organism>
<feature type="non-terminal residue" evidence="1">
    <location>
        <position position="374"/>
    </location>
</feature>
<evidence type="ECO:0000313" key="1">
    <source>
        <dbReference type="EMBL" id="PNX81001.1"/>
    </source>
</evidence>
<reference evidence="1 2" key="1">
    <citation type="journal article" date="2014" name="Am. J. Bot.">
        <title>Genome assembly and annotation for red clover (Trifolium pratense; Fabaceae).</title>
        <authorList>
            <person name="Istvanek J."/>
            <person name="Jaros M."/>
            <person name="Krenek A."/>
            <person name="Repkova J."/>
        </authorList>
    </citation>
    <scope>NUCLEOTIDE SEQUENCE [LARGE SCALE GENOMIC DNA]</scope>
    <source>
        <strain evidence="2">cv. Tatra</strain>
        <tissue evidence="1">Young leaves</tissue>
    </source>
</reference>
<dbReference type="Proteomes" id="UP000236291">
    <property type="component" value="Unassembled WGS sequence"/>
</dbReference>
<gene>
    <name evidence="1" type="ORF">L195_g037015</name>
</gene>
<evidence type="ECO:0000313" key="2">
    <source>
        <dbReference type="Proteomes" id="UP000236291"/>
    </source>
</evidence>
<protein>
    <submittedName>
        <fullName evidence="1">Putative NBS-LRR resistance protein</fullName>
    </submittedName>
</protein>
<accession>A0A2K3LR41</accession>
<proteinExistence type="predicted"/>
<feature type="non-terminal residue" evidence="1">
    <location>
        <position position="1"/>
    </location>
</feature>
<comment type="caution">
    <text evidence="1">The sequence shown here is derived from an EMBL/GenBank/DDBJ whole genome shotgun (WGS) entry which is preliminary data.</text>
</comment>
<reference evidence="1 2" key="2">
    <citation type="journal article" date="2017" name="Front. Plant Sci.">
        <title>Gene Classification and Mining of Molecular Markers Useful in Red Clover (Trifolium pratense) Breeding.</title>
        <authorList>
            <person name="Istvanek J."/>
            <person name="Dluhosova J."/>
            <person name="Dluhos P."/>
            <person name="Patkova L."/>
            <person name="Nedelnik J."/>
            <person name="Repkova J."/>
        </authorList>
    </citation>
    <scope>NUCLEOTIDE SEQUENCE [LARGE SCALE GENOMIC DNA]</scope>
    <source>
        <strain evidence="2">cv. Tatra</strain>
        <tissue evidence="1">Young leaves</tissue>
    </source>
</reference>
<dbReference type="EMBL" id="ASHM01039046">
    <property type="protein sequence ID" value="PNX81001.1"/>
    <property type="molecule type" value="Genomic_DNA"/>
</dbReference>
<sequence length="374" mass="41947">VNAYGPIVIYSPPIVTIQPLTTQNVDVGNWHETIFLNDVVMKVSSTIEEQFPNDDEQIVSKSRLSVISSQLPYKGFPYGIEVQATSGHELTFSHENDIDSNINGLETKMKQSAKGKQEYVVNVPRIVEITSIEDSDGTESSFHDFDLGDSQETTRTNNEDVDLYLQMESAYRQFQESKYHDDGNENPNAQTTKEFAEWIEVQATLGHKLTSSQKKMKKAPEAKHTFVEDVPDLEIPSTTLLPTNSEEDGDGKICLPSFSIVNTKPPATKDVDIGDSQETIAVEDINKLIEEDPLLALEKLLTGVQSFSIETLLQELKTLMDSTSDLDHLVSNQESKSKLISLLHGLNQHQRLLPSDVKEFVEKVQNFFNDNIKQ</sequence>
<name>A0A2K3LR41_TRIPR</name>
<dbReference type="AlphaFoldDB" id="A0A2K3LR41"/>